<keyword evidence="9" id="KW-1185">Reference proteome</keyword>
<keyword evidence="4" id="KW-0378">Hydrolase</keyword>
<dbReference type="SMART" id="SM00014">
    <property type="entry name" value="acidPPc"/>
    <property type="match status" value="1"/>
</dbReference>
<dbReference type="OrthoDB" id="10030083at2759"/>
<dbReference type="RefSeq" id="XP_031403849.1">
    <property type="nucleotide sequence ID" value="XM_031547989.1"/>
</dbReference>
<evidence type="ECO:0000313" key="11">
    <source>
        <dbReference type="RefSeq" id="XP_031403849.1"/>
    </source>
</evidence>
<reference evidence="10 11" key="2">
    <citation type="submission" date="2025-04" db="UniProtKB">
        <authorList>
            <consortium name="RefSeq"/>
        </authorList>
    </citation>
    <scope>IDENTIFICATION</scope>
    <source>
        <tissue evidence="10 11">Leaf</tissue>
    </source>
</reference>
<gene>
    <name evidence="10 11" type="primary">LOC116213149</name>
</gene>
<keyword evidence="5 7" id="KW-1133">Transmembrane helix</keyword>
<keyword evidence="6 7" id="KW-0472">Membrane</keyword>
<feature type="transmembrane region" description="Helical" evidence="7">
    <location>
        <begin position="101"/>
        <end position="121"/>
    </location>
</feature>
<proteinExistence type="inferred from homology"/>
<comment type="subcellular location">
    <subcellularLocation>
        <location evidence="1">Membrane</location>
        <topology evidence="1">Multi-pass membrane protein</topology>
    </subcellularLocation>
</comment>
<dbReference type="AlphaFoldDB" id="A0A6P8EEN9"/>
<accession>A0A6P8EEN9</accession>
<dbReference type="Pfam" id="PF01569">
    <property type="entry name" value="PAP2"/>
    <property type="match status" value="1"/>
</dbReference>
<dbReference type="RefSeq" id="XP_031403848.1">
    <property type="nucleotide sequence ID" value="XM_031547988.1"/>
</dbReference>
<sequence length="306" mass="34619">MGEIQLGAHSVRTHGAKVLRIHCHDWVIFLLLLFIYIGLNKIEPFHRFIGEEMMTNIKYPLKDNTIPAWAVPIYAVLFPMLVFLIYYIVRRDVYDLHHATLGLLYAVGLTAVITDAIKVAVGRPRPNFFYRCFPDGEPVFDNVTHDVLCYGDKAVIKEGYKSFPSGHTSWSFAGLVFLSWYMSGKIRAFNHGGHVAKLCIVFLPVLAAILVGVSRVDDYWHHWQDVFTGAIIGTVLSTFCYLQFFPFPHDVKGWAPHAYFRMLEERSRSHSDVGSSYMGLESGMELTGASPNDTVPVLDAMEAGRR</sequence>
<feature type="transmembrane region" description="Helical" evidence="7">
    <location>
        <begin position="167"/>
        <end position="183"/>
    </location>
</feature>
<comment type="similarity">
    <text evidence="2">Belongs to the PA-phosphatase related phosphoesterase family.</text>
</comment>
<dbReference type="PANTHER" id="PTHR10165:SF35">
    <property type="entry name" value="RE23632P"/>
    <property type="match status" value="1"/>
</dbReference>
<evidence type="ECO:0000256" key="2">
    <source>
        <dbReference type="ARBA" id="ARBA00008816"/>
    </source>
</evidence>
<dbReference type="CDD" id="cd03390">
    <property type="entry name" value="PAP2_containing_1_like"/>
    <property type="match status" value="1"/>
</dbReference>
<feature type="transmembrane region" description="Helical" evidence="7">
    <location>
        <begin position="21"/>
        <end position="39"/>
    </location>
</feature>
<evidence type="ECO:0000313" key="9">
    <source>
        <dbReference type="Proteomes" id="UP000515151"/>
    </source>
</evidence>
<feature type="transmembrane region" description="Helical" evidence="7">
    <location>
        <begin position="66"/>
        <end position="89"/>
    </location>
</feature>
<dbReference type="GO" id="GO:0016020">
    <property type="term" value="C:membrane"/>
    <property type="evidence" value="ECO:0007669"/>
    <property type="project" value="UniProtKB-SubCell"/>
</dbReference>
<dbReference type="Gene3D" id="1.20.144.10">
    <property type="entry name" value="Phosphatidic acid phosphatase type 2/haloperoxidase"/>
    <property type="match status" value="1"/>
</dbReference>
<evidence type="ECO:0000256" key="7">
    <source>
        <dbReference type="SAM" id="Phobius"/>
    </source>
</evidence>
<dbReference type="InterPro" id="IPR043216">
    <property type="entry name" value="PAP-like"/>
</dbReference>
<evidence type="ECO:0000256" key="5">
    <source>
        <dbReference type="ARBA" id="ARBA00022989"/>
    </source>
</evidence>
<organism evidence="9 10">
    <name type="scientific">Punica granatum</name>
    <name type="common">Pomegranate</name>
    <dbReference type="NCBI Taxonomy" id="22663"/>
    <lineage>
        <taxon>Eukaryota</taxon>
        <taxon>Viridiplantae</taxon>
        <taxon>Streptophyta</taxon>
        <taxon>Embryophyta</taxon>
        <taxon>Tracheophyta</taxon>
        <taxon>Spermatophyta</taxon>
        <taxon>Magnoliopsida</taxon>
        <taxon>eudicotyledons</taxon>
        <taxon>Gunneridae</taxon>
        <taxon>Pentapetalae</taxon>
        <taxon>rosids</taxon>
        <taxon>malvids</taxon>
        <taxon>Myrtales</taxon>
        <taxon>Lythraceae</taxon>
        <taxon>Punica</taxon>
    </lineage>
</organism>
<evidence type="ECO:0000256" key="1">
    <source>
        <dbReference type="ARBA" id="ARBA00004141"/>
    </source>
</evidence>
<dbReference type="InterPro" id="IPR036938">
    <property type="entry name" value="PAP2/HPO_sf"/>
</dbReference>
<dbReference type="Proteomes" id="UP000515151">
    <property type="component" value="Chromosome 7"/>
</dbReference>
<evidence type="ECO:0000256" key="6">
    <source>
        <dbReference type="ARBA" id="ARBA00023136"/>
    </source>
</evidence>
<keyword evidence="3 7" id="KW-0812">Transmembrane</keyword>
<feature type="transmembrane region" description="Helical" evidence="7">
    <location>
        <begin position="226"/>
        <end position="244"/>
    </location>
</feature>
<feature type="transmembrane region" description="Helical" evidence="7">
    <location>
        <begin position="195"/>
        <end position="214"/>
    </location>
</feature>
<dbReference type="GO" id="GO:0008195">
    <property type="term" value="F:phosphatidate phosphatase activity"/>
    <property type="evidence" value="ECO:0007669"/>
    <property type="project" value="TreeGrafter"/>
</dbReference>
<protein>
    <submittedName>
        <fullName evidence="10 11">Lipid phosphate phosphatase 2</fullName>
    </submittedName>
</protein>
<dbReference type="FunFam" id="1.20.144.10:FF:000001">
    <property type="entry name" value="Lipid phosphate phosphatase 2"/>
    <property type="match status" value="1"/>
</dbReference>
<dbReference type="GO" id="GO:0006644">
    <property type="term" value="P:phospholipid metabolic process"/>
    <property type="evidence" value="ECO:0007669"/>
    <property type="project" value="InterPro"/>
</dbReference>
<evidence type="ECO:0000256" key="4">
    <source>
        <dbReference type="ARBA" id="ARBA00022801"/>
    </source>
</evidence>
<evidence type="ECO:0000256" key="3">
    <source>
        <dbReference type="ARBA" id="ARBA00022692"/>
    </source>
</evidence>
<feature type="domain" description="Phosphatidic acid phosphatase type 2/haloperoxidase" evidence="8">
    <location>
        <begin position="101"/>
        <end position="241"/>
    </location>
</feature>
<evidence type="ECO:0000313" key="10">
    <source>
        <dbReference type="RefSeq" id="XP_031403848.1"/>
    </source>
</evidence>
<dbReference type="PANTHER" id="PTHR10165">
    <property type="entry name" value="LIPID PHOSPHATE PHOSPHATASE"/>
    <property type="match status" value="1"/>
</dbReference>
<dbReference type="GeneID" id="116213149"/>
<evidence type="ECO:0000259" key="8">
    <source>
        <dbReference type="SMART" id="SM00014"/>
    </source>
</evidence>
<dbReference type="GO" id="GO:0046839">
    <property type="term" value="P:phospholipid dephosphorylation"/>
    <property type="evidence" value="ECO:0007669"/>
    <property type="project" value="TreeGrafter"/>
</dbReference>
<dbReference type="InterPro" id="IPR000326">
    <property type="entry name" value="PAP2/HPO"/>
</dbReference>
<reference evidence="9" key="1">
    <citation type="journal article" date="2020" name="Plant Biotechnol. J.">
        <title>The pomegranate (Punica granatum L.) draft genome dissects genetic divergence between soft- and hard-seeded cultivars.</title>
        <authorList>
            <person name="Luo X."/>
            <person name="Li H."/>
            <person name="Wu Z."/>
            <person name="Yao W."/>
            <person name="Zhao P."/>
            <person name="Cao D."/>
            <person name="Yu H."/>
            <person name="Li K."/>
            <person name="Poudel K."/>
            <person name="Zhao D."/>
            <person name="Zhang F."/>
            <person name="Xia X."/>
            <person name="Chen L."/>
            <person name="Wang Q."/>
            <person name="Jing D."/>
            <person name="Cao S."/>
        </authorList>
    </citation>
    <scope>NUCLEOTIDE SEQUENCE [LARGE SCALE GENOMIC DNA]</scope>
</reference>
<name>A0A6P8EEN9_PUNGR</name>
<dbReference type="SUPFAM" id="SSF48317">
    <property type="entry name" value="Acid phosphatase/Vanadium-dependent haloperoxidase"/>
    <property type="match status" value="1"/>
</dbReference>